<evidence type="ECO:0000313" key="2">
    <source>
        <dbReference type="EMBL" id="TNN43381.1"/>
    </source>
</evidence>
<comment type="caution">
    <text evidence="2">The sequence shown here is derived from an EMBL/GenBank/DDBJ whole genome shotgun (WGS) entry which is preliminary data.</text>
</comment>
<reference evidence="2 3" key="1">
    <citation type="submission" date="2019-03" db="EMBL/GenBank/DDBJ databases">
        <title>First draft genome of Liparis tanakae, snailfish: a comprehensive survey of snailfish specific genes.</title>
        <authorList>
            <person name="Kim W."/>
            <person name="Song I."/>
            <person name="Jeong J.-H."/>
            <person name="Kim D."/>
            <person name="Kim S."/>
            <person name="Ryu S."/>
            <person name="Song J.Y."/>
            <person name="Lee S.K."/>
        </authorList>
    </citation>
    <scope>NUCLEOTIDE SEQUENCE [LARGE SCALE GENOMIC DNA]</scope>
    <source>
        <tissue evidence="2">Muscle</tissue>
    </source>
</reference>
<feature type="compositionally biased region" description="Basic and acidic residues" evidence="1">
    <location>
        <begin position="1"/>
        <end position="15"/>
    </location>
</feature>
<evidence type="ECO:0000256" key="1">
    <source>
        <dbReference type="SAM" id="MobiDB-lite"/>
    </source>
</evidence>
<keyword evidence="3" id="KW-1185">Reference proteome</keyword>
<evidence type="ECO:0000313" key="3">
    <source>
        <dbReference type="Proteomes" id="UP000314294"/>
    </source>
</evidence>
<feature type="region of interest" description="Disordered" evidence="1">
    <location>
        <begin position="1"/>
        <end position="60"/>
    </location>
</feature>
<proteinExistence type="predicted"/>
<sequence>MTGAIERRHNTEAARRPSRRRRPRPSPTEPRGVTVFVVKRYKSGRLPRDPEVNGRGQAPP</sequence>
<dbReference type="EMBL" id="SRLO01000970">
    <property type="protein sequence ID" value="TNN43381.1"/>
    <property type="molecule type" value="Genomic_DNA"/>
</dbReference>
<name>A0A4Z2FQV9_9TELE</name>
<accession>A0A4Z2FQV9</accession>
<organism evidence="2 3">
    <name type="scientific">Liparis tanakae</name>
    <name type="common">Tanaka's snailfish</name>
    <dbReference type="NCBI Taxonomy" id="230148"/>
    <lineage>
        <taxon>Eukaryota</taxon>
        <taxon>Metazoa</taxon>
        <taxon>Chordata</taxon>
        <taxon>Craniata</taxon>
        <taxon>Vertebrata</taxon>
        <taxon>Euteleostomi</taxon>
        <taxon>Actinopterygii</taxon>
        <taxon>Neopterygii</taxon>
        <taxon>Teleostei</taxon>
        <taxon>Neoteleostei</taxon>
        <taxon>Acanthomorphata</taxon>
        <taxon>Eupercaria</taxon>
        <taxon>Perciformes</taxon>
        <taxon>Cottioidei</taxon>
        <taxon>Cottales</taxon>
        <taxon>Liparidae</taxon>
        <taxon>Liparis</taxon>
    </lineage>
</organism>
<protein>
    <submittedName>
        <fullName evidence="2">Uncharacterized protein</fullName>
    </submittedName>
</protein>
<gene>
    <name evidence="2" type="ORF">EYF80_046432</name>
</gene>
<dbReference type="AlphaFoldDB" id="A0A4Z2FQV9"/>
<dbReference type="Proteomes" id="UP000314294">
    <property type="component" value="Unassembled WGS sequence"/>
</dbReference>